<comment type="catalytic activity">
    <reaction evidence="6">
        <text>an acyl-CoA + a 1,2-diacyl-sn-glycerol = a triacyl-sn-glycerol + CoA</text>
        <dbReference type="Rhea" id="RHEA:10868"/>
        <dbReference type="ChEBI" id="CHEBI:17815"/>
        <dbReference type="ChEBI" id="CHEBI:57287"/>
        <dbReference type="ChEBI" id="CHEBI:58342"/>
        <dbReference type="ChEBI" id="CHEBI:64615"/>
        <dbReference type="EC" id="2.3.1.20"/>
    </reaction>
</comment>
<gene>
    <name evidence="8" type="ORF">ILEXP_LOCUS40598</name>
</gene>
<evidence type="ECO:0000256" key="2">
    <source>
        <dbReference type="ARBA" id="ARBA00005189"/>
    </source>
</evidence>
<evidence type="ECO:0000256" key="6">
    <source>
        <dbReference type="ARBA" id="ARBA00048109"/>
    </source>
</evidence>
<proteinExistence type="predicted"/>
<dbReference type="EC" id="2.3.1.20" evidence="3"/>
<dbReference type="InterPro" id="IPR045034">
    <property type="entry name" value="O-acyltransferase_WSD1-like"/>
</dbReference>
<evidence type="ECO:0000256" key="5">
    <source>
        <dbReference type="ARBA" id="ARBA00023315"/>
    </source>
</evidence>
<evidence type="ECO:0000259" key="7">
    <source>
        <dbReference type="Pfam" id="PF03007"/>
    </source>
</evidence>
<dbReference type="Proteomes" id="UP001642360">
    <property type="component" value="Unassembled WGS sequence"/>
</dbReference>
<comment type="pathway">
    <text evidence="2">Lipid metabolism.</text>
</comment>
<comment type="caution">
    <text evidence="8">The sequence shown here is derived from an EMBL/GenBank/DDBJ whole genome shotgun (WGS) entry which is preliminary data.</text>
</comment>
<organism evidence="8 9">
    <name type="scientific">Ilex paraguariensis</name>
    <name type="common">yerba mate</name>
    <dbReference type="NCBI Taxonomy" id="185542"/>
    <lineage>
        <taxon>Eukaryota</taxon>
        <taxon>Viridiplantae</taxon>
        <taxon>Streptophyta</taxon>
        <taxon>Embryophyta</taxon>
        <taxon>Tracheophyta</taxon>
        <taxon>Spermatophyta</taxon>
        <taxon>Magnoliopsida</taxon>
        <taxon>eudicotyledons</taxon>
        <taxon>Gunneridae</taxon>
        <taxon>Pentapetalae</taxon>
        <taxon>asterids</taxon>
        <taxon>campanulids</taxon>
        <taxon>Aquifoliales</taxon>
        <taxon>Aquifoliaceae</taxon>
        <taxon>Ilex</taxon>
    </lineage>
</organism>
<evidence type="ECO:0000256" key="3">
    <source>
        <dbReference type="ARBA" id="ARBA00013244"/>
    </source>
</evidence>
<keyword evidence="9" id="KW-1185">Reference proteome</keyword>
<reference evidence="8 9" key="1">
    <citation type="submission" date="2024-02" db="EMBL/GenBank/DDBJ databases">
        <authorList>
            <person name="Vignale AGUSTIN F."/>
            <person name="Sosa J E."/>
            <person name="Modenutti C."/>
        </authorList>
    </citation>
    <scope>NUCLEOTIDE SEQUENCE [LARGE SCALE GENOMIC DNA]</scope>
</reference>
<evidence type="ECO:0000256" key="4">
    <source>
        <dbReference type="ARBA" id="ARBA00022679"/>
    </source>
</evidence>
<dbReference type="PANTHER" id="PTHR31650">
    <property type="entry name" value="O-ACYLTRANSFERASE (WSD1-LIKE) FAMILY PROTEIN"/>
    <property type="match status" value="1"/>
</dbReference>
<evidence type="ECO:0000313" key="9">
    <source>
        <dbReference type="Proteomes" id="UP001642360"/>
    </source>
</evidence>
<protein>
    <recommendedName>
        <fullName evidence="3">diacylglycerol O-acyltransferase</fullName>
        <ecNumber evidence="3">2.3.1.20</ecNumber>
    </recommendedName>
</protein>
<feature type="domain" description="O-acyltransferase WSD1-like N-terminal" evidence="7">
    <location>
        <begin position="65"/>
        <end position="168"/>
    </location>
</feature>
<name>A0ABC8TNM3_9AQUA</name>
<comment type="pathway">
    <text evidence="1">Glycerolipid metabolism; triacylglycerol biosynthesis.</text>
</comment>
<evidence type="ECO:0000256" key="1">
    <source>
        <dbReference type="ARBA" id="ARBA00004771"/>
    </source>
</evidence>
<sequence length="173" mass="19450">MEFEEEVLEPVSPSAQYLKSSALLLTILAVLEFEVPVDDFQTMSLLKDVFLPINPRFSSVMVTDKKGVKKWKQVEVKLQDHVQVSVFPNGTTLDIYDDYFNEYLSMIAMDQLPQDQPLWEVHIIKYPTSNAAGSVVLKLHHALGNGYSLTGALLSSLQRADDPSLLPTFLHVN</sequence>
<accession>A0ABC8TNM3</accession>
<keyword evidence="4" id="KW-0808">Transferase</keyword>
<dbReference type="PANTHER" id="PTHR31650:SF34">
    <property type="entry name" value="O-ACYLTRANSFERASE WSD1-LIKE ISOFORM X1"/>
    <property type="match status" value="1"/>
</dbReference>
<dbReference type="Pfam" id="PF03007">
    <property type="entry name" value="WS_DGAT_cat"/>
    <property type="match status" value="1"/>
</dbReference>
<dbReference type="EMBL" id="CAUOFW020005647">
    <property type="protein sequence ID" value="CAK9171067.1"/>
    <property type="molecule type" value="Genomic_DNA"/>
</dbReference>
<dbReference type="InterPro" id="IPR004255">
    <property type="entry name" value="O-acyltransferase_WSD1_N"/>
</dbReference>
<dbReference type="AlphaFoldDB" id="A0ABC8TNM3"/>
<keyword evidence="5" id="KW-0012">Acyltransferase</keyword>
<evidence type="ECO:0000313" key="8">
    <source>
        <dbReference type="EMBL" id="CAK9171067.1"/>
    </source>
</evidence>
<dbReference type="GO" id="GO:0004144">
    <property type="term" value="F:diacylglycerol O-acyltransferase activity"/>
    <property type="evidence" value="ECO:0007669"/>
    <property type="project" value="UniProtKB-EC"/>
</dbReference>